<evidence type="ECO:0000256" key="4">
    <source>
        <dbReference type="ARBA" id="ARBA00022833"/>
    </source>
</evidence>
<evidence type="ECO:0000256" key="5">
    <source>
        <dbReference type="ARBA" id="ARBA00023015"/>
    </source>
</evidence>
<dbReference type="EnsemblMetazoa" id="RPRC008490-RA">
    <property type="protein sequence ID" value="RPRC008490-PA"/>
    <property type="gene ID" value="RPRC008490"/>
</dbReference>
<dbReference type="GO" id="GO:0000981">
    <property type="term" value="F:DNA-binding transcription factor activity, RNA polymerase II-specific"/>
    <property type="evidence" value="ECO:0007669"/>
    <property type="project" value="TreeGrafter"/>
</dbReference>
<evidence type="ECO:0000256" key="10">
    <source>
        <dbReference type="SAM" id="MobiDB-lite"/>
    </source>
</evidence>
<dbReference type="Gene3D" id="3.30.50.10">
    <property type="entry name" value="Erythroid Transcription Factor GATA-1, subunit A"/>
    <property type="match status" value="2"/>
</dbReference>
<evidence type="ECO:0000256" key="1">
    <source>
        <dbReference type="ARBA" id="ARBA00004123"/>
    </source>
</evidence>
<keyword evidence="7" id="KW-0804">Transcription</keyword>
<name>T1HWS0_RHOPR</name>
<evidence type="ECO:0000313" key="12">
    <source>
        <dbReference type="EnsemblMetazoa" id="RPRC008490-PA"/>
    </source>
</evidence>
<proteinExistence type="predicted"/>
<dbReference type="InterPro" id="IPR000679">
    <property type="entry name" value="Znf_GATA"/>
</dbReference>
<dbReference type="Proteomes" id="UP000015103">
    <property type="component" value="Unassembled WGS sequence"/>
</dbReference>
<dbReference type="EMBL" id="ACPB03018454">
    <property type="status" value="NOT_ANNOTATED_CDS"/>
    <property type="molecule type" value="Genomic_DNA"/>
</dbReference>
<dbReference type="CDD" id="cd00202">
    <property type="entry name" value="ZnF_GATA"/>
    <property type="match status" value="2"/>
</dbReference>
<comment type="subcellular location">
    <subcellularLocation>
        <location evidence="1">Nucleus</location>
    </subcellularLocation>
</comment>
<keyword evidence="8" id="KW-0539">Nucleus</keyword>
<evidence type="ECO:0000256" key="7">
    <source>
        <dbReference type="ARBA" id="ARBA00023163"/>
    </source>
</evidence>
<dbReference type="PROSITE" id="PS50114">
    <property type="entry name" value="GATA_ZN_FINGER_2"/>
    <property type="match status" value="2"/>
</dbReference>
<dbReference type="Pfam" id="PF00320">
    <property type="entry name" value="GATA"/>
    <property type="match status" value="2"/>
</dbReference>
<organism evidence="12 13">
    <name type="scientific">Rhodnius prolixus</name>
    <name type="common">Triatomid bug</name>
    <dbReference type="NCBI Taxonomy" id="13249"/>
    <lineage>
        <taxon>Eukaryota</taxon>
        <taxon>Metazoa</taxon>
        <taxon>Ecdysozoa</taxon>
        <taxon>Arthropoda</taxon>
        <taxon>Hexapoda</taxon>
        <taxon>Insecta</taxon>
        <taxon>Pterygota</taxon>
        <taxon>Neoptera</taxon>
        <taxon>Paraneoptera</taxon>
        <taxon>Hemiptera</taxon>
        <taxon>Heteroptera</taxon>
        <taxon>Panheteroptera</taxon>
        <taxon>Cimicomorpha</taxon>
        <taxon>Reduviidae</taxon>
        <taxon>Triatominae</taxon>
        <taxon>Rhodnius</taxon>
    </lineage>
</organism>
<feature type="domain" description="GATA-type" evidence="11">
    <location>
        <begin position="289"/>
        <end position="342"/>
    </location>
</feature>
<dbReference type="SUPFAM" id="SSF57716">
    <property type="entry name" value="Glucocorticoid receptor-like (DNA-binding domain)"/>
    <property type="match status" value="2"/>
</dbReference>
<evidence type="ECO:0000259" key="11">
    <source>
        <dbReference type="PROSITE" id="PS50114"/>
    </source>
</evidence>
<dbReference type="GO" id="GO:0008270">
    <property type="term" value="F:zinc ion binding"/>
    <property type="evidence" value="ECO:0007669"/>
    <property type="project" value="UniProtKB-KW"/>
</dbReference>
<dbReference type="GO" id="GO:0000978">
    <property type="term" value="F:RNA polymerase II cis-regulatory region sequence-specific DNA binding"/>
    <property type="evidence" value="ECO:0007669"/>
    <property type="project" value="TreeGrafter"/>
</dbReference>
<keyword evidence="2" id="KW-0479">Metal-binding</keyword>
<keyword evidence="6" id="KW-0238">DNA-binding</keyword>
<dbReference type="VEuPathDB" id="VectorBase:RPRC008490"/>
<dbReference type="AlphaFoldDB" id="T1HWS0"/>
<protein>
    <submittedName>
        <fullName evidence="12">GATA-type domain-containing protein</fullName>
    </submittedName>
</protein>
<dbReference type="STRING" id="13249.T1HWS0"/>
<feature type="domain" description="GATA-type" evidence="11">
    <location>
        <begin position="231"/>
        <end position="289"/>
    </location>
</feature>
<evidence type="ECO:0000256" key="6">
    <source>
        <dbReference type="ARBA" id="ARBA00023125"/>
    </source>
</evidence>
<dbReference type="SMART" id="SM00401">
    <property type="entry name" value="ZnF_GATA"/>
    <property type="match status" value="2"/>
</dbReference>
<evidence type="ECO:0000313" key="13">
    <source>
        <dbReference type="Proteomes" id="UP000015103"/>
    </source>
</evidence>
<accession>T1HWS0</accession>
<evidence type="ECO:0000256" key="8">
    <source>
        <dbReference type="ARBA" id="ARBA00023242"/>
    </source>
</evidence>
<keyword evidence="13" id="KW-1185">Reference proteome</keyword>
<reference evidence="12" key="1">
    <citation type="submission" date="2015-05" db="UniProtKB">
        <authorList>
            <consortium name="EnsemblMetazoa"/>
        </authorList>
    </citation>
    <scope>IDENTIFICATION</scope>
</reference>
<dbReference type="FunFam" id="3.30.50.10:FF:000032">
    <property type="entry name" value="Transcription factor GATA-3"/>
    <property type="match status" value="1"/>
</dbReference>
<dbReference type="PANTHER" id="PTHR10071">
    <property type="entry name" value="TRANSCRIPTION FACTOR GATA FAMILY MEMBER"/>
    <property type="match status" value="1"/>
</dbReference>
<sequence length="433" mass="48490">MEYDYKLNEIHRSPLEDNEKLLADQYVDETYAIQQVPAGRYSPDRYYGNPVHIKFERDDKLNGQEGTSSYVTLETVGYASAPHPSGGNTATAIYTTAQHDEYQEYSQIGPYKEEVDEVCIKNEVCDPMAGKHAHYHVQHHAQLQHGQQYEHTVPPSSHQQVAVYSNDYQYINKPQAYWGHDFLVTAGNGQPTGGAISQGPSELQLASSYMLTNPGQNAWTLEESYDPGQMSGEIKECVNCAANVTPLWRRDGTGHHLCNACGLYNRINGVNRPPVRTHHKKVPNQMGNRRAGVSCANCNTTTTTLWRRNNTGEPVCNACGLYFKLHNVNRPLAMKKDGIQTRKRKPKNPQSNSPKHDGEKIVNSPPLYLDSKGGSVEGDVLITNPDQQFMLPSTIFFPQPNLINKHVPNNMPPLEPMPSVIIPVPNQDQQRTD</sequence>
<dbReference type="eggNOG" id="KOG1601">
    <property type="taxonomic scope" value="Eukaryota"/>
</dbReference>
<keyword evidence="5" id="KW-0805">Transcription regulation</keyword>
<keyword evidence="4" id="KW-0862">Zinc</keyword>
<feature type="region of interest" description="Disordered" evidence="10">
    <location>
        <begin position="334"/>
        <end position="369"/>
    </location>
</feature>
<dbReference type="HOGENOM" id="CLU_680290_0_0_1"/>
<dbReference type="PANTHER" id="PTHR10071:SF337">
    <property type="entry name" value="GATA-BINDING FACTOR A"/>
    <property type="match status" value="1"/>
</dbReference>
<keyword evidence="3 9" id="KW-0863">Zinc-finger</keyword>
<dbReference type="PRINTS" id="PR00619">
    <property type="entry name" value="GATAZNFINGER"/>
</dbReference>
<dbReference type="GO" id="GO:0000122">
    <property type="term" value="P:negative regulation of transcription by RNA polymerase II"/>
    <property type="evidence" value="ECO:0007669"/>
    <property type="project" value="TreeGrafter"/>
</dbReference>
<evidence type="ECO:0000256" key="3">
    <source>
        <dbReference type="ARBA" id="ARBA00022771"/>
    </source>
</evidence>
<dbReference type="InParanoid" id="T1HWS0"/>
<dbReference type="GO" id="GO:0005634">
    <property type="term" value="C:nucleus"/>
    <property type="evidence" value="ECO:0007669"/>
    <property type="project" value="UniProtKB-SubCell"/>
</dbReference>
<dbReference type="GO" id="GO:0045944">
    <property type="term" value="P:positive regulation of transcription by RNA polymerase II"/>
    <property type="evidence" value="ECO:0007669"/>
    <property type="project" value="TreeGrafter"/>
</dbReference>
<dbReference type="InterPro" id="IPR039355">
    <property type="entry name" value="Transcription_factor_GATA"/>
</dbReference>
<evidence type="ECO:0000256" key="2">
    <source>
        <dbReference type="ARBA" id="ARBA00022723"/>
    </source>
</evidence>
<dbReference type="PROSITE" id="PS00344">
    <property type="entry name" value="GATA_ZN_FINGER_1"/>
    <property type="match status" value="2"/>
</dbReference>
<dbReference type="InterPro" id="IPR013088">
    <property type="entry name" value="Znf_NHR/GATA"/>
</dbReference>
<dbReference type="GO" id="GO:0045165">
    <property type="term" value="P:cell fate commitment"/>
    <property type="evidence" value="ECO:0007669"/>
    <property type="project" value="TreeGrafter"/>
</dbReference>
<evidence type="ECO:0000256" key="9">
    <source>
        <dbReference type="PROSITE-ProRule" id="PRU00094"/>
    </source>
</evidence>